<accession>A0ACC2R5X2</accession>
<protein>
    <submittedName>
        <fullName evidence="1">Uncharacterized protein</fullName>
    </submittedName>
</protein>
<evidence type="ECO:0000313" key="2">
    <source>
        <dbReference type="Proteomes" id="UP001231649"/>
    </source>
</evidence>
<proteinExistence type="predicted"/>
<comment type="caution">
    <text evidence="1">The sequence shown here is derived from an EMBL/GenBank/DDBJ whole genome shotgun (WGS) entry which is preliminary data.</text>
</comment>
<gene>
    <name evidence="1" type="ORF">PYW08_002396</name>
</gene>
<dbReference type="EMBL" id="CM056788">
    <property type="protein sequence ID" value="KAJ8730983.1"/>
    <property type="molecule type" value="Genomic_DNA"/>
</dbReference>
<reference evidence="1" key="1">
    <citation type="submission" date="2023-03" db="EMBL/GenBank/DDBJ databases">
        <title>Chromosome-level genomes of two armyworms, Mythimna separata and Mythimna loreyi, provide insights into the biosynthesis and reception of sex pheromones.</title>
        <authorList>
            <person name="Zhao H."/>
        </authorList>
    </citation>
    <scope>NUCLEOTIDE SEQUENCE</scope>
    <source>
        <strain evidence="1">BeijingLab</strain>
    </source>
</reference>
<evidence type="ECO:0000313" key="1">
    <source>
        <dbReference type="EMBL" id="KAJ8730983.1"/>
    </source>
</evidence>
<name>A0ACC2R5X2_9NEOP</name>
<sequence>MEAVGSLKKIQDNEADAALGGMLLTPSRALAFSYVYGHLAYTDEIRFVVKRASVVPAWKNLYLEFGSTVWALLLLALIFYSLLIIVLLRTEDKSLVILILLGNLVLHGHSIQSWLPVKYILIFWVCFAYLVNTFYQSGLFSLTTNPAQEYQILKEEDIARFKLKPCFSAAMEKYYLESVTSDDSYKRMDGCNDMIESIKTVADSKDLYTITMYGQYKYNMHAFLDKYGQSQVILLPKPYSKVMFSIFLYKGFPMINYLLHKALRLRELGLVDKVLNDVIYLQQVKHHFRDKEFQARLTIPWLIYVFGCLLALVTFIIELNMPKK</sequence>
<dbReference type="Proteomes" id="UP001231649">
    <property type="component" value="Chromosome 12"/>
</dbReference>
<keyword evidence="2" id="KW-1185">Reference proteome</keyword>
<organism evidence="1 2">
    <name type="scientific">Mythimna loreyi</name>
    <dbReference type="NCBI Taxonomy" id="667449"/>
    <lineage>
        <taxon>Eukaryota</taxon>
        <taxon>Metazoa</taxon>
        <taxon>Ecdysozoa</taxon>
        <taxon>Arthropoda</taxon>
        <taxon>Hexapoda</taxon>
        <taxon>Insecta</taxon>
        <taxon>Pterygota</taxon>
        <taxon>Neoptera</taxon>
        <taxon>Endopterygota</taxon>
        <taxon>Lepidoptera</taxon>
        <taxon>Glossata</taxon>
        <taxon>Ditrysia</taxon>
        <taxon>Noctuoidea</taxon>
        <taxon>Noctuidae</taxon>
        <taxon>Noctuinae</taxon>
        <taxon>Hadenini</taxon>
        <taxon>Mythimna</taxon>
    </lineage>
</organism>